<dbReference type="Gene3D" id="3.40.50.300">
    <property type="entry name" value="P-loop containing nucleotide triphosphate hydrolases"/>
    <property type="match status" value="1"/>
</dbReference>
<dbReference type="GeneID" id="125315969"/>
<dbReference type="Pfam" id="PF00931">
    <property type="entry name" value="NB-ARC"/>
    <property type="match status" value="2"/>
</dbReference>
<keyword evidence="3" id="KW-0611">Plant defense</keyword>
<proteinExistence type="predicted"/>
<dbReference type="InterPro" id="IPR027417">
    <property type="entry name" value="P-loop_NTPase"/>
</dbReference>
<organism evidence="8 9">
    <name type="scientific">Rhodamnia argentea</name>
    <dbReference type="NCBI Taxonomy" id="178133"/>
    <lineage>
        <taxon>Eukaryota</taxon>
        <taxon>Viridiplantae</taxon>
        <taxon>Streptophyta</taxon>
        <taxon>Embryophyta</taxon>
        <taxon>Tracheophyta</taxon>
        <taxon>Spermatophyta</taxon>
        <taxon>Magnoliopsida</taxon>
        <taxon>eudicotyledons</taxon>
        <taxon>Gunneridae</taxon>
        <taxon>Pentapetalae</taxon>
        <taxon>rosids</taxon>
        <taxon>malvids</taxon>
        <taxon>Myrtales</taxon>
        <taxon>Myrtaceae</taxon>
        <taxon>Myrtoideae</taxon>
        <taxon>Myrteae</taxon>
        <taxon>Australasian group</taxon>
        <taxon>Rhodamnia</taxon>
    </lineage>
</organism>
<dbReference type="Proteomes" id="UP000827889">
    <property type="component" value="Chromosome 7"/>
</dbReference>
<reference evidence="9" key="1">
    <citation type="submission" date="2025-08" db="UniProtKB">
        <authorList>
            <consortium name="RefSeq"/>
        </authorList>
    </citation>
    <scope>IDENTIFICATION</scope>
    <source>
        <tissue evidence="9">Leaf</tissue>
    </source>
</reference>
<evidence type="ECO:0000256" key="4">
    <source>
        <dbReference type="ARBA" id="ARBA00022840"/>
    </source>
</evidence>
<evidence type="ECO:0000256" key="5">
    <source>
        <dbReference type="SAM" id="Coils"/>
    </source>
</evidence>
<protein>
    <submittedName>
        <fullName evidence="9">Disease resistance protein RGA2-like</fullName>
    </submittedName>
</protein>
<keyword evidence="8" id="KW-1185">Reference proteome</keyword>
<feature type="domain" description="NB-ARC" evidence="6">
    <location>
        <begin position="246"/>
        <end position="315"/>
    </location>
</feature>
<sequence>MAESLLCCIAEGVLGKIASRALQEAVAIDGVEDQISELRETLAAIKAVLLDEEKQKAKNHSLQVWLDRLQHVLYDAEDVLGELECEALRKLVISRYGNVKEMVCCFFSLSNPLLFRAKVSHKVQEIRKRLSRISIKRDQFDLNVWSADDGATHTRSREMTHSFVNMSDVFGRDHDKEKIIELLQPVGDKSPMMIPIVGIGGLGKTTVVKLVYNNENVKEQFKLRIWVCVSKDFNLKKTIEGIIEHVIDDVWSNDRRKWKELRDMLSAGASESKIIVTTRGLEAASIMDTYPAHNPNGLSHEDSMALPKKWAFDEKEKEPHPKLLESGNDIVENLKEYLSLRKLWGVYFTQRTNNGIGNT</sequence>
<evidence type="ECO:0000256" key="1">
    <source>
        <dbReference type="ARBA" id="ARBA00022737"/>
    </source>
</evidence>
<accession>A0ABM3HPM7</accession>
<evidence type="ECO:0000256" key="3">
    <source>
        <dbReference type="ARBA" id="ARBA00022821"/>
    </source>
</evidence>
<dbReference type="Pfam" id="PF18052">
    <property type="entry name" value="Rx_N"/>
    <property type="match status" value="1"/>
</dbReference>
<dbReference type="SUPFAM" id="SSF52540">
    <property type="entry name" value="P-loop containing nucleoside triphosphate hydrolases"/>
    <property type="match status" value="1"/>
</dbReference>
<dbReference type="RefSeq" id="XP_048138554.1">
    <property type="nucleotide sequence ID" value="XM_048282597.1"/>
</dbReference>
<dbReference type="Gene3D" id="1.20.5.4130">
    <property type="match status" value="1"/>
</dbReference>
<evidence type="ECO:0000256" key="2">
    <source>
        <dbReference type="ARBA" id="ARBA00022741"/>
    </source>
</evidence>
<evidence type="ECO:0000313" key="9">
    <source>
        <dbReference type="RefSeq" id="XP_048138554.1"/>
    </source>
</evidence>
<keyword evidence="1" id="KW-0677">Repeat</keyword>
<evidence type="ECO:0000259" key="6">
    <source>
        <dbReference type="Pfam" id="PF00931"/>
    </source>
</evidence>
<evidence type="ECO:0000259" key="7">
    <source>
        <dbReference type="Pfam" id="PF18052"/>
    </source>
</evidence>
<dbReference type="PANTHER" id="PTHR36766">
    <property type="entry name" value="PLANT BROAD-SPECTRUM MILDEW RESISTANCE PROTEIN RPW8"/>
    <property type="match status" value="1"/>
</dbReference>
<gene>
    <name evidence="9" type="primary">LOC125315969</name>
</gene>
<dbReference type="InterPro" id="IPR002182">
    <property type="entry name" value="NB-ARC"/>
</dbReference>
<dbReference type="PANTHER" id="PTHR36766:SF67">
    <property type="entry name" value="DISEASE RESISTANCE PROTEIN RGA3"/>
    <property type="match status" value="1"/>
</dbReference>
<keyword evidence="5" id="KW-0175">Coiled coil</keyword>
<feature type="domain" description="Disease resistance N-terminal" evidence="7">
    <location>
        <begin position="13"/>
        <end position="90"/>
    </location>
</feature>
<keyword evidence="2" id="KW-0547">Nucleotide-binding</keyword>
<feature type="domain" description="NB-ARC" evidence="6">
    <location>
        <begin position="173"/>
        <end position="245"/>
    </location>
</feature>
<evidence type="ECO:0000313" key="8">
    <source>
        <dbReference type="Proteomes" id="UP000827889"/>
    </source>
</evidence>
<dbReference type="InterPro" id="IPR041118">
    <property type="entry name" value="Rx_N"/>
</dbReference>
<feature type="coiled-coil region" evidence="5">
    <location>
        <begin position="28"/>
        <end position="86"/>
    </location>
</feature>
<name>A0ABM3HPM7_9MYRT</name>
<keyword evidence="4" id="KW-0067">ATP-binding</keyword>